<gene>
    <name evidence="1" type="ORF">TM448A01495_0014</name>
</gene>
<dbReference type="EMBL" id="MT144156">
    <property type="protein sequence ID" value="QJA49806.1"/>
    <property type="molecule type" value="Genomic_DNA"/>
</dbReference>
<name>A0A6H1ZPF2_9ZZZZ</name>
<organism evidence="1">
    <name type="scientific">viral metagenome</name>
    <dbReference type="NCBI Taxonomy" id="1070528"/>
    <lineage>
        <taxon>unclassified sequences</taxon>
        <taxon>metagenomes</taxon>
        <taxon>organismal metagenomes</taxon>
    </lineage>
</organism>
<sequence>MKIESAELKNKSVLEVVNILYAIASFGKPSFGFGKVTNFLASELKNPSSKFIEACKVVGLTPTKRQASKWLNKKGAAYKNGRWGGSVNNAINNL</sequence>
<accession>A0A6H1ZPF2</accession>
<reference evidence="1" key="1">
    <citation type="submission" date="2020-03" db="EMBL/GenBank/DDBJ databases">
        <title>The deep terrestrial virosphere.</title>
        <authorList>
            <person name="Holmfeldt K."/>
            <person name="Nilsson E."/>
            <person name="Simone D."/>
            <person name="Lopez-Fernandez M."/>
            <person name="Wu X."/>
            <person name="de Brujin I."/>
            <person name="Lundin D."/>
            <person name="Andersson A."/>
            <person name="Bertilsson S."/>
            <person name="Dopson M."/>
        </authorList>
    </citation>
    <scope>NUCLEOTIDE SEQUENCE</scope>
    <source>
        <strain evidence="1">TM448A01495</strain>
    </source>
</reference>
<evidence type="ECO:0000313" key="1">
    <source>
        <dbReference type="EMBL" id="QJA49806.1"/>
    </source>
</evidence>
<proteinExistence type="predicted"/>
<protein>
    <submittedName>
        <fullName evidence="1">Uncharacterized protein</fullName>
    </submittedName>
</protein>
<dbReference type="AlphaFoldDB" id="A0A6H1ZPF2"/>